<proteinExistence type="predicted"/>
<dbReference type="Proteomes" id="UP000274850">
    <property type="component" value="Segment"/>
</dbReference>
<evidence type="ECO:0000313" key="2">
    <source>
        <dbReference type="EMBL" id="SOB74298.1"/>
    </source>
</evidence>
<accession>A0A285PX99</accession>
<evidence type="ECO:0000313" key="3">
    <source>
        <dbReference type="Proteomes" id="UP000274850"/>
    </source>
</evidence>
<organism evidence="2">
    <name type="scientific">Cedratvirus lausannensis</name>
    <dbReference type="NCBI Taxonomy" id="2023205"/>
    <lineage>
        <taxon>Viruses</taxon>
        <taxon>Pithoviruses</taxon>
        <taxon>Orthocedratvirinae</taxon>
        <taxon>Alphacedratvirus</taxon>
        <taxon>Alphacedratvirus francolausannense</taxon>
    </lineage>
</organism>
<sequence length="188" mass="20463">MEGASLGMIIILVFIILVLVLVTALYFLLWRGCPEGYVLRGGRCVPVGEILPVTPRRAYILLGLRTEKVLLGNFTWDTFTDALYNSQTGDISIPLTGTMLVNFAFARSATPSPFQVRLNVLSATGSSSFYDYTLSPSTSLETLSASIELPVERGGMVRFVVPEQAEEITLEPSGTYASLSFQTLPSLV</sequence>
<keyword evidence="1" id="KW-0812">Transmembrane</keyword>
<gene>
    <name evidence="2" type="ORF">BQ9231_00415</name>
</gene>
<reference evidence="2" key="1">
    <citation type="submission" date="2017-08" db="EMBL/GenBank/DDBJ databases">
        <authorList>
            <person name="de Groot N.N."/>
        </authorList>
    </citation>
    <scope>NUCLEOTIDE SEQUENCE</scope>
</reference>
<keyword evidence="1" id="KW-0472">Membrane</keyword>
<dbReference type="EMBL" id="LT907979">
    <property type="protein sequence ID" value="SOB74298.1"/>
    <property type="molecule type" value="Genomic_DNA"/>
</dbReference>
<keyword evidence="1" id="KW-1133">Transmembrane helix</keyword>
<protein>
    <submittedName>
        <fullName evidence="2">Uncharacterized protein</fullName>
    </submittedName>
</protein>
<evidence type="ECO:0000256" key="1">
    <source>
        <dbReference type="SAM" id="Phobius"/>
    </source>
</evidence>
<name>A0A285PX99_9VIRU</name>
<keyword evidence="3" id="KW-1185">Reference proteome</keyword>
<feature type="transmembrane region" description="Helical" evidence="1">
    <location>
        <begin position="6"/>
        <end position="30"/>
    </location>
</feature>